<dbReference type="SUPFAM" id="SSF56112">
    <property type="entry name" value="Protein kinase-like (PK-like)"/>
    <property type="match status" value="1"/>
</dbReference>
<dbReference type="AlphaFoldDB" id="A0A8B8PMF1"/>
<dbReference type="PANTHER" id="PTHR13954:SF6">
    <property type="entry name" value="NON-SPECIFIC SERINE_THREONINE PROTEIN KINASE"/>
    <property type="match status" value="1"/>
</dbReference>
<dbReference type="InterPro" id="IPR045133">
    <property type="entry name" value="IRE1/2-like"/>
</dbReference>
<dbReference type="Gene3D" id="1.10.510.10">
    <property type="entry name" value="Transferase(Phosphotransferase) domain 1"/>
    <property type="match status" value="1"/>
</dbReference>
<evidence type="ECO:0000256" key="1">
    <source>
        <dbReference type="ARBA" id="ARBA00022729"/>
    </source>
</evidence>
<dbReference type="InterPro" id="IPR011009">
    <property type="entry name" value="Kinase-like_dom_sf"/>
</dbReference>
<sequence length="223" mass="26158">MAGDLFSLGCIFYYCVTGGRHPFGGILERDMNIWSNQVNLSFVKELIPEAHDLISHLLNPIPQWRPMASELCSHPFFWKSSKRLNFLCVFSDTLQENLRENSNPDLLMALESNKSSIFEWDWPSRLEFEFRVLISFGGQRSYSPYHARDLLKAIRDKWDKRQELPEPAEGLFRSECPVGAPLDECYDTYFARRFPNLLIEAYQVARYFCRGDPWFEAFKECED</sequence>
<dbReference type="GO" id="GO:1990604">
    <property type="term" value="C:IRE1-TRAF2-ASK1 complex"/>
    <property type="evidence" value="ECO:0007669"/>
    <property type="project" value="TreeGrafter"/>
</dbReference>
<dbReference type="PANTHER" id="PTHR13954">
    <property type="entry name" value="IRE1-RELATED"/>
    <property type="match status" value="1"/>
</dbReference>
<evidence type="ECO:0000256" key="2">
    <source>
        <dbReference type="ARBA" id="ARBA00022741"/>
    </source>
</evidence>
<keyword evidence="2" id="KW-0547">Nucleotide-binding</keyword>
<accession>A0A8B8PMF1</accession>
<organism evidence="6 7">
    <name type="scientific">Rhodamnia argentea</name>
    <dbReference type="NCBI Taxonomy" id="178133"/>
    <lineage>
        <taxon>Eukaryota</taxon>
        <taxon>Viridiplantae</taxon>
        <taxon>Streptophyta</taxon>
        <taxon>Embryophyta</taxon>
        <taxon>Tracheophyta</taxon>
        <taxon>Spermatophyta</taxon>
        <taxon>Magnoliopsida</taxon>
        <taxon>eudicotyledons</taxon>
        <taxon>Gunneridae</taxon>
        <taxon>Pentapetalae</taxon>
        <taxon>rosids</taxon>
        <taxon>malvids</taxon>
        <taxon>Myrtales</taxon>
        <taxon>Myrtaceae</taxon>
        <taxon>Myrtoideae</taxon>
        <taxon>Myrteae</taxon>
        <taxon>Australasian group</taxon>
        <taxon>Rhodamnia</taxon>
    </lineage>
</organism>
<dbReference type="InterPro" id="IPR000719">
    <property type="entry name" value="Prot_kinase_dom"/>
</dbReference>
<dbReference type="GO" id="GO:0051082">
    <property type="term" value="F:unfolded protein binding"/>
    <property type="evidence" value="ECO:0007669"/>
    <property type="project" value="TreeGrafter"/>
</dbReference>
<dbReference type="KEGG" id="rarg:115744775"/>
<dbReference type="GeneID" id="115744775"/>
<evidence type="ECO:0000259" key="5">
    <source>
        <dbReference type="PROSITE" id="PS51392"/>
    </source>
</evidence>
<dbReference type="PROSITE" id="PS50011">
    <property type="entry name" value="PROTEIN_KINASE_DOM"/>
    <property type="match status" value="1"/>
</dbReference>
<evidence type="ECO:0000259" key="4">
    <source>
        <dbReference type="PROSITE" id="PS50011"/>
    </source>
</evidence>
<dbReference type="Pfam" id="PF06479">
    <property type="entry name" value="Ribonuc_2-5A"/>
    <property type="match status" value="1"/>
</dbReference>
<proteinExistence type="predicted"/>
<dbReference type="Proteomes" id="UP000827889">
    <property type="component" value="Chromosome 8"/>
</dbReference>
<dbReference type="Gene3D" id="1.20.1440.180">
    <property type="entry name" value="KEN domain"/>
    <property type="match status" value="1"/>
</dbReference>
<feature type="domain" description="KEN" evidence="5">
    <location>
        <begin position="80"/>
        <end position="221"/>
    </location>
</feature>
<dbReference type="GO" id="GO:0004674">
    <property type="term" value="F:protein serine/threonine kinase activity"/>
    <property type="evidence" value="ECO:0007669"/>
    <property type="project" value="InterPro"/>
</dbReference>
<evidence type="ECO:0000256" key="3">
    <source>
        <dbReference type="ARBA" id="ARBA00022840"/>
    </source>
</evidence>
<reference evidence="7" key="1">
    <citation type="submission" date="2025-08" db="UniProtKB">
        <authorList>
            <consortium name="RefSeq"/>
        </authorList>
    </citation>
    <scope>IDENTIFICATION</scope>
    <source>
        <tissue evidence="7">Leaf</tissue>
    </source>
</reference>
<dbReference type="GO" id="GO:0005524">
    <property type="term" value="F:ATP binding"/>
    <property type="evidence" value="ECO:0007669"/>
    <property type="project" value="UniProtKB-KW"/>
</dbReference>
<dbReference type="GO" id="GO:0004521">
    <property type="term" value="F:RNA endonuclease activity"/>
    <property type="evidence" value="ECO:0007669"/>
    <property type="project" value="InterPro"/>
</dbReference>
<dbReference type="RefSeq" id="XP_030535971.1">
    <property type="nucleotide sequence ID" value="XM_030680111.2"/>
</dbReference>
<evidence type="ECO:0000313" key="7">
    <source>
        <dbReference type="RefSeq" id="XP_030535971.1"/>
    </source>
</evidence>
<dbReference type="GO" id="GO:0036498">
    <property type="term" value="P:IRE1-mediated unfolded protein response"/>
    <property type="evidence" value="ECO:0007669"/>
    <property type="project" value="TreeGrafter"/>
</dbReference>
<dbReference type="PROSITE" id="PS51392">
    <property type="entry name" value="KEN"/>
    <property type="match status" value="1"/>
</dbReference>
<keyword evidence="1" id="KW-0732">Signal</keyword>
<dbReference type="InterPro" id="IPR010513">
    <property type="entry name" value="KEN_dom"/>
</dbReference>
<feature type="domain" description="Protein kinase" evidence="4">
    <location>
        <begin position="1"/>
        <end position="77"/>
    </location>
</feature>
<protein>
    <submittedName>
        <fullName evidence="7">Serine/threonine-protein kinase/endoribonuclease IRE1a-like</fullName>
    </submittedName>
</protein>
<gene>
    <name evidence="7" type="primary">LOC115744775</name>
</gene>
<name>A0A8B8PMF1_9MYRT</name>
<evidence type="ECO:0000313" key="6">
    <source>
        <dbReference type="Proteomes" id="UP000827889"/>
    </source>
</evidence>
<dbReference type="InterPro" id="IPR038357">
    <property type="entry name" value="KEN_sf"/>
</dbReference>
<keyword evidence="3" id="KW-0067">ATP-binding</keyword>
<keyword evidence="6" id="KW-1185">Reference proteome</keyword>
<dbReference type="OrthoDB" id="63989at2759"/>
<dbReference type="GO" id="GO:0006397">
    <property type="term" value="P:mRNA processing"/>
    <property type="evidence" value="ECO:0007669"/>
    <property type="project" value="InterPro"/>
</dbReference>